<dbReference type="GO" id="GO:0009975">
    <property type="term" value="F:cyclase activity"/>
    <property type="evidence" value="ECO:0007669"/>
    <property type="project" value="UniProtKB-UniRule"/>
</dbReference>
<dbReference type="GO" id="GO:0018189">
    <property type="term" value="P:pyrroloquinoline quinone biosynthetic process"/>
    <property type="evidence" value="ECO:0007669"/>
    <property type="project" value="UniProtKB-UniRule"/>
</dbReference>
<feature type="binding site" evidence="8">
    <location>
        <position position="27"/>
    </location>
    <ligand>
        <name>[4Fe-4S] cluster</name>
        <dbReference type="ChEBI" id="CHEBI:49883"/>
        <note>4Fe-4S-S-AdoMet</note>
    </ligand>
</feature>
<sequence length="376" mass="41854">MTNNGSNPIKPPFWLLLELTYQCPLHCPYCSNPIDLGSKDQELSTEQWFDVLEQGRELGAVQLGLSGGEPLMRKDLTDIVAHAHDLGYYINLITSGIGLTQSRIDGLKQAGLDHIQISLQAADPEMSDAIAGKKNAFQHKVNMAKAVKEAGFPMVLNAVITRQNIHNIESIMALSCELNADYVELATSQYYGWALENRASLLPSKAEIEQAEYEVNAFRDACDRNAPKFIFVTPDYYEERPKPCMSGWGSIFTCVAPDGKVLPCHSAAVLDLPFLNVKNRSLKHIWYESESFNAFRGFEWMEEPCKSCDEKESDFGGCRCQAMLLTGSATATDPVCSKSPHHHKITDAIFQASSGCHNELVMRHMRNSQTILMSKP</sequence>
<dbReference type="AlphaFoldDB" id="A0AAV5NUC0"/>
<comment type="caution">
    <text evidence="10">The sequence shown here is derived from an EMBL/GenBank/DDBJ whole genome shotgun (WGS) entry which is preliminary data.</text>
</comment>
<dbReference type="InterPro" id="IPR023885">
    <property type="entry name" value="4Fe4S-binding_SPASM_dom"/>
</dbReference>
<evidence type="ECO:0000256" key="3">
    <source>
        <dbReference type="ARBA" id="ARBA00022723"/>
    </source>
</evidence>
<keyword evidence="5 8" id="KW-0560">Oxidoreductase</keyword>
<keyword evidence="3 8" id="KW-0479">Metal-binding</keyword>
<dbReference type="SUPFAM" id="SSF102114">
    <property type="entry name" value="Radical SAM enzymes"/>
    <property type="match status" value="1"/>
</dbReference>
<dbReference type="SFLD" id="SFLDF00280">
    <property type="entry name" value="coenzyme_PQQ_synthesis_protein"/>
    <property type="match status" value="1"/>
</dbReference>
<dbReference type="EMBL" id="BSNX01000037">
    <property type="protein sequence ID" value="GLQ73606.1"/>
    <property type="molecule type" value="Genomic_DNA"/>
</dbReference>
<dbReference type="InterPro" id="IPR007197">
    <property type="entry name" value="rSAM"/>
</dbReference>
<dbReference type="CDD" id="cd21119">
    <property type="entry name" value="SPASM_PqqE"/>
    <property type="match status" value="1"/>
</dbReference>
<evidence type="ECO:0000256" key="4">
    <source>
        <dbReference type="ARBA" id="ARBA00022905"/>
    </source>
</evidence>
<dbReference type="Proteomes" id="UP001156690">
    <property type="component" value="Unassembled WGS sequence"/>
</dbReference>
<dbReference type="InterPro" id="IPR013785">
    <property type="entry name" value="Aldolase_TIM"/>
</dbReference>
<feature type="binding site" evidence="8">
    <location>
        <position position="23"/>
    </location>
    <ligand>
        <name>[4Fe-4S] cluster</name>
        <dbReference type="ChEBI" id="CHEBI:49883"/>
        <note>4Fe-4S-S-AdoMet</note>
    </ligand>
</feature>
<comment type="catalytic activity">
    <reaction evidence="8">
        <text>[PQQ precursor protein] + S-adenosyl-L-methionine = E-Y cross-linked-[PQQ precursor protein] + 5'-deoxyadenosine + L-methionine + H(+)</text>
        <dbReference type="Rhea" id="RHEA:56836"/>
        <dbReference type="Rhea" id="RHEA-COMP:14800"/>
        <dbReference type="Rhea" id="RHEA-COMP:14801"/>
        <dbReference type="ChEBI" id="CHEBI:15378"/>
        <dbReference type="ChEBI" id="CHEBI:17319"/>
        <dbReference type="ChEBI" id="CHEBI:57844"/>
        <dbReference type="ChEBI" id="CHEBI:59789"/>
        <dbReference type="ChEBI" id="CHEBI:141026"/>
        <dbReference type="ChEBI" id="CHEBI:141027"/>
        <dbReference type="EC" id="1.21.98.4"/>
    </reaction>
</comment>
<dbReference type="PANTHER" id="PTHR11228">
    <property type="entry name" value="RADICAL SAM DOMAIN PROTEIN"/>
    <property type="match status" value="1"/>
</dbReference>
<dbReference type="InterPro" id="IPR017200">
    <property type="entry name" value="PqqE-like"/>
</dbReference>
<keyword evidence="1 8" id="KW-0004">4Fe-4S</keyword>
<keyword evidence="6 8" id="KW-0408">Iron</keyword>
<dbReference type="InterPro" id="IPR006638">
    <property type="entry name" value="Elp3/MiaA/NifB-like_rSAM"/>
</dbReference>
<dbReference type="NCBIfam" id="TIGR02109">
    <property type="entry name" value="PQQ_syn_pqqE"/>
    <property type="match status" value="1"/>
</dbReference>
<comment type="similarity">
    <text evidence="8">Belongs to the radical SAM superfamily. PqqE family.</text>
</comment>
<evidence type="ECO:0000256" key="2">
    <source>
        <dbReference type="ARBA" id="ARBA00022691"/>
    </source>
</evidence>
<comment type="pathway">
    <text evidence="8">Cofactor biosynthesis; pyrroloquinoline quinone biosynthesis.</text>
</comment>
<dbReference type="CDD" id="cd01335">
    <property type="entry name" value="Radical_SAM"/>
    <property type="match status" value="1"/>
</dbReference>
<dbReference type="HAMAP" id="MF_00660">
    <property type="entry name" value="PqqE"/>
    <property type="match status" value="1"/>
</dbReference>
<evidence type="ECO:0000313" key="10">
    <source>
        <dbReference type="EMBL" id="GLQ73606.1"/>
    </source>
</evidence>
<dbReference type="GO" id="GO:0005506">
    <property type="term" value="F:iron ion binding"/>
    <property type="evidence" value="ECO:0007669"/>
    <property type="project" value="UniProtKB-UniRule"/>
</dbReference>
<dbReference type="GO" id="GO:1904047">
    <property type="term" value="F:S-adenosyl-L-methionine binding"/>
    <property type="evidence" value="ECO:0007669"/>
    <property type="project" value="UniProtKB-UniRule"/>
</dbReference>
<gene>
    <name evidence="8 10" type="primary">pqqE</name>
    <name evidence="10" type="ORF">GCM10007932_29660</name>
</gene>
<evidence type="ECO:0000256" key="7">
    <source>
        <dbReference type="ARBA" id="ARBA00023014"/>
    </source>
</evidence>
<dbReference type="PIRSF" id="PIRSF037420">
    <property type="entry name" value="PQQ_syn_pqqE"/>
    <property type="match status" value="1"/>
</dbReference>
<evidence type="ECO:0000256" key="1">
    <source>
        <dbReference type="ARBA" id="ARBA00022485"/>
    </source>
</evidence>
<feature type="binding site" evidence="8">
    <location>
        <position position="30"/>
    </location>
    <ligand>
        <name>[4Fe-4S] cluster</name>
        <dbReference type="ChEBI" id="CHEBI:49883"/>
        <note>4Fe-4S-S-AdoMet</note>
    </ligand>
</feature>
<dbReference type="RefSeq" id="WP_126609477.1">
    <property type="nucleotide sequence ID" value="NZ_AP025144.1"/>
</dbReference>
<evidence type="ECO:0000256" key="8">
    <source>
        <dbReference type="HAMAP-Rule" id="MF_00660"/>
    </source>
</evidence>
<protein>
    <recommendedName>
        <fullName evidence="8">PqqA peptide cyclase</fullName>
        <ecNumber evidence="8">1.21.98.4</ecNumber>
    </recommendedName>
    <alternativeName>
        <fullName evidence="8">Coenzyme PQQ synthesis protein E</fullName>
    </alternativeName>
</protein>
<dbReference type="GO" id="GO:0016491">
    <property type="term" value="F:oxidoreductase activity"/>
    <property type="evidence" value="ECO:0007669"/>
    <property type="project" value="UniProtKB-KW"/>
</dbReference>
<dbReference type="SFLD" id="SFLDG01386">
    <property type="entry name" value="main_SPASM_domain-containing"/>
    <property type="match status" value="1"/>
</dbReference>
<organism evidence="10 11">
    <name type="scientific">Vibrio penaeicida</name>
    <dbReference type="NCBI Taxonomy" id="104609"/>
    <lineage>
        <taxon>Bacteria</taxon>
        <taxon>Pseudomonadati</taxon>
        <taxon>Pseudomonadota</taxon>
        <taxon>Gammaproteobacteria</taxon>
        <taxon>Vibrionales</taxon>
        <taxon>Vibrionaceae</taxon>
        <taxon>Vibrio</taxon>
    </lineage>
</organism>
<keyword evidence="4 8" id="KW-0884">PQQ biosynthesis</keyword>
<evidence type="ECO:0000313" key="11">
    <source>
        <dbReference type="Proteomes" id="UP001156690"/>
    </source>
</evidence>
<comment type="function">
    <text evidence="8">Catalyzes the cross-linking of a glutamate residue and a tyrosine residue in the PqqA protein as part of the biosynthesis of pyrroloquinoline quinone (PQQ).</text>
</comment>
<dbReference type="Gene3D" id="3.20.20.70">
    <property type="entry name" value="Aldolase class I"/>
    <property type="match status" value="1"/>
</dbReference>
<name>A0AAV5NUC0_9VIBR</name>
<keyword evidence="11" id="KW-1185">Reference proteome</keyword>
<evidence type="ECO:0000259" key="9">
    <source>
        <dbReference type="PROSITE" id="PS51918"/>
    </source>
</evidence>
<accession>A0AAV5NUC0</accession>
<dbReference type="InterPro" id="IPR011843">
    <property type="entry name" value="PQQ_synth_PqqE_bac"/>
</dbReference>
<dbReference type="EC" id="1.21.98.4" evidence="8"/>
<dbReference type="Pfam" id="PF13186">
    <property type="entry name" value="SPASM"/>
    <property type="match status" value="1"/>
</dbReference>
<dbReference type="Pfam" id="PF04055">
    <property type="entry name" value="Radical_SAM"/>
    <property type="match status" value="1"/>
</dbReference>
<dbReference type="SFLD" id="SFLDG01067">
    <property type="entry name" value="SPASM/twitch_domain_containing"/>
    <property type="match status" value="1"/>
</dbReference>
<dbReference type="GO" id="GO:0051539">
    <property type="term" value="F:4 iron, 4 sulfur cluster binding"/>
    <property type="evidence" value="ECO:0007669"/>
    <property type="project" value="UniProtKB-KW"/>
</dbReference>
<keyword evidence="2 8" id="KW-0949">S-adenosyl-L-methionine</keyword>
<dbReference type="PROSITE" id="PS51918">
    <property type="entry name" value="RADICAL_SAM"/>
    <property type="match status" value="1"/>
</dbReference>
<proteinExistence type="inferred from homology"/>
<dbReference type="SMART" id="SM00729">
    <property type="entry name" value="Elp3"/>
    <property type="match status" value="1"/>
</dbReference>
<dbReference type="SFLD" id="SFLDG01387">
    <property type="entry name" value="BtrN-like_SPASM_domain_contain"/>
    <property type="match status" value="1"/>
</dbReference>
<evidence type="ECO:0000256" key="6">
    <source>
        <dbReference type="ARBA" id="ARBA00023004"/>
    </source>
</evidence>
<feature type="domain" description="Radical SAM core" evidence="9">
    <location>
        <begin position="9"/>
        <end position="228"/>
    </location>
</feature>
<dbReference type="PANTHER" id="PTHR11228:SF7">
    <property type="entry name" value="PQQA PEPTIDE CYCLASE"/>
    <property type="match status" value="1"/>
</dbReference>
<keyword evidence="7 8" id="KW-0411">Iron-sulfur</keyword>
<comment type="subunit">
    <text evidence="8">Interacts with PqqD. The interaction is necessary for activity of PqqE.</text>
</comment>
<dbReference type="InterPro" id="IPR050377">
    <property type="entry name" value="Radical_SAM_PqqE_MftC-like"/>
</dbReference>
<dbReference type="NCBIfam" id="TIGR04085">
    <property type="entry name" value="rSAM_more_4Fe4S"/>
    <property type="match status" value="1"/>
</dbReference>
<evidence type="ECO:0000256" key="5">
    <source>
        <dbReference type="ARBA" id="ARBA00023002"/>
    </source>
</evidence>
<dbReference type="InterPro" id="IPR034391">
    <property type="entry name" value="AdoMet-like_SPASM_containing"/>
</dbReference>
<reference evidence="11" key="1">
    <citation type="journal article" date="2019" name="Int. J. Syst. Evol. Microbiol.">
        <title>The Global Catalogue of Microorganisms (GCM) 10K type strain sequencing project: providing services to taxonomists for standard genome sequencing and annotation.</title>
        <authorList>
            <consortium name="The Broad Institute Genomics Platform"/>
            <consortium name="The Broad Institute Genome Sequencing Center for Infectious Disease"/>
            <person name="Wu L."/>
            <person name="Ma J."/>
        </authorList>
    </citation>
    <scope>NUCLEOTIDE SEQUENCE [LARGE SCALE GENOMIC DNA]</scope>
    <source>
        <strain evidence="11">NBRC 15640</strain>
    </source>
</reference>
<dbReference type="InterPro" id="IPR058240">
    <property type="entry name" value="rSAM_sf"/>
</dbReference>
<comment type="cofactor">
    <cofactor evidence="8">
        <name>[4Fe-4S] cluster</name>
        <dbReference type="ChEBI" id="CHEBI:49883"/>
    </cofactor>
    <text evidence="8">Binds 1 [4Fe-4S] cluster. The cluster is coordinated with 3 cysteines and an exchangeable S-adenosyl-L-methionine.</text>
</comment>
<dbReference type="SFLD" id="SFLDS00029">
    <property type="entry name" value="Radical_SAM"/>
    <property type="match status" value="1"/>
</dbReference>